<gene>
    <name evidence="3" type="ORF">IFM46972_04927</name>
</gene>
<evidence type="ECO:0000256" key="2">
    <source>
        <dbReference type="SAM" id="MobiDB-lite"/>
    </source>
</evidence>
<feature type="compositionally biased region" description="Polar residues" evidence="2">
    <location>
        <begin position="124"/>
        <end position="145"/>
    </location>
</feature>
<feature type="compositionally biased region" description="Basic residues" evidence="2">
    <location>
        <begin position="169"/>
        <end position="180"/>
    </location>
</feature>
<evidence type="ECO:0000313" key="3">
    <source>
        <dbReference type="EMBL" id="GFF36560.1"/>
    </source>
</evidence>
<proteinExistence type="predicted"/>
<dbReference type="AlphaFoldDB" id="A0A8H3RSQ9"/>
<evidence type="ECO:0000313" key="4">
    <source>
        <dbReference type="Proteomes" id="UP000465221"/>
    </source>
</evidence>
<keyword evidence="1" id="KW-0175">Coiled coil</keyword>
<feature type="region of interest" description="Disordered" evidence="2">
    <location>
        <begin position="119"/>
        <end position="213"/>
    </location>
</feature>
<reference evidence="3 4" key="1">
    <citation type="submission" date="2020-01" db="EMBL/GenBank/DDBJ databases">
        <title>Draft genome sequence of Aspergillus udagawae IFM 46972.</title>
        <authorList>
            <person name="Takahashi H."/>
            <person name="Yaguchi T."/>
        </authorList>
    </citation>
    <scope>NUCLEOTIDE SEQUENCE [LARGE SCALE GENOMIC DNA]</scope>
    <source>
        <strain evidence="3 4">IFM 46972</strain>
    </source>
</reference>
<organism evidence="3 4">
    <name type="scientific">Aspergillus udagawae</name>
    <dbReference type="NCBI Taxonomy" id="91492"/>
    <lineage>
        <taxon>Eukaryota</taxon>
        <taxon>Fungi</taxon>
        <taxon>Dikarya</taxon>
        <taxon>Ascomycota</taxon>
        <taxon>Pezizomycotina</taxon>
        <taxon>Eurotiomycetes</taxon>
        <taxon>Eurotiomycetidae</taxon>
        <taxon>Eurotiales</taxon>
        <taxon>Aspergillaceae</taxon>
        <taxon>Aspergillus</taxon>
        <taxon>Aspergillus subgen. Fumigati</taxon>
    </lineage>
</organism>
<accession>A0A8H3RSQ9</accession>
<protein>
    <submittedName>
        <fullName evidence="3">Uncharacterized protein</fullName>
    </submittedName>
</protein>
<name>A0A8H3RSQ9_9EURO</name>
<feature type="compositionally biased region" description="Low complexity" evidence="2">
    <location>
        <begin position="146"/>
        <end position="163"/>
    </location>
</feature>
<evidence type="ECO:0000256" key="1">
    <source>
        <dbReference type="SAM" id="Coils"/>
    </source>
</evidence>
<dbReference type="Proteomes" id="UP000465221">
    <property type="component" value="Unassembled WGS sequence"/>
</dbReference>
<dbReference type="EMBL" id="BLKC01000029">
    <property type="protein sequence ID" value="GFF36560.1"/>
    <property type="molecule type" value="Genomic_DNA"/>
</dbReference>
<comment type="caution">
    <text evidence="3">The sequence shown here is derived from an EMBL/GenBank/DDBJ whole genome shotgun (WGS) entry which is preliminary data.</text>
</comment>
<feature type="coiled-coil region" evidence="1">
    <location>
        <begin position="241"/>
        <end position="268"/>
    </location>
</feature>
<sequence>MARSKRVLHAEPANWRPDEENELLAWLDYNLGKSSDGFAAFRESVSEHLRRVCNVSYTYEQCRRKLYVSWLRYGDESAKKVAVLHEHGSETLTHLPTDQKDSILARVIMLRERDLSFPRRLRSVSRNSATPSRHQGDSRQTTSAARQRPQQQVPSVVIPSVRVPEAKRPLSRSRKRRRLSKQVPIRASSLEGQEVGEAGNNNKADPDDRDTMDNMPNMDIIIARARVPSTRNGSDQTTTTNLRTTEVLETLKSELTALQEQVRVLGELQNDTRSFIFFLHMRLREAVERDEVAQARIHSLERAEGARADGKSLVLEMANLEDRIVYLQRKLDRASDLGRFTQLSSTGEIRPWNRKWIDETMDDIDFYMKQLLLDHDNIDHFEAPNLDKDADLTALIRTIFGLTPQERVSTEKLRIQLSKLSLQSVVRALTAATLCSWVFQAELPDGEVALRSLDFAAHQSLFKGPLFQDKILPRQAESLACRLSKLLSQLFQNNDSVVVHSARSYGDPSADRFYTWGVDERIWMSTRYKMIKIFQLALEIKYKSMLSTYQFEAVLYPPRTPFLAEQMKPETVQGSDMTTYASTTHDLEVKLCLLPSLYLWRSDRMRVDSNTFVQRHPSDRDECERLTKAVVVAEPR</sequence>